<sequence>MEPRKPTGNVLRAGRETGEASEANWERETGNRKPGQGDQLPAVLPNPLNFGIVAMLPCAVRDESGTKGALGTNGTNREKPVDTARKT</sequence>
<evidence type="ECO:0000256" key="1">
    <source>
        <dbReference type="SAM" id="MobiDB-lite"/>
    </source>
</evidence>
<comment type="caution">
    <text evidence="2">The sequence shown here is derived from an EMBL/GenBank/DDBJ whole genome shotgun (WGS) entry which is preliminary data.</text>
</comment>
<feature type="compositionally biased region" description="Basic and acidic residues" evidence="1">
    <location>
        <begin position="76"/>
        <end position="87"/>
    </location>
</feature>
<feature type="compositionally biased region" description="Basic and acidic residues" evidence="1">
    <location>
        <begin position="13"/>
        <end position="31"/>
    </location>
</feature>
<evidence type="ECO:0000313" key="2">
    <source>
        <dbReference type="EMBL" id="GIM84725.1"/>
    </source>
</evidence>
<organism evidence="2 3">
    <name type="scientific">Winogradskya consettensis</name>
    <dbReference type="NCBI Taxonomy" id="113560"/>
    <lineage>
        <taxon>Bacteria</taxon>
        <taxon>Bacillati</taxon>
        <taxon>Actinomycetota</taxon>
        <taxon>Actinomycetes</taxon>
        <taxon>Micromonosporales</taxon>
        <taxon>Micromonosporaceae</taxon>
        <taxon>Winogradskya</taxon>
    </lineage>
</organism>
<protein>
    <submittedName>
        <fullName evidence="2">Uncharacterized protein</fullName>
    </submittedName>
</protein>
<dbReference type="EMBL" id="BOQP01000071">
    <property type="protein sequence ID" value="GIM84725.1"/>
    <property type="molecule type" value="Genomic_DNA"/>
</dbReference>
<name>A0A919T569_9ACTN</name>
<accession>A0A919T569</accession>
<feature type="region of interest" description="Disordered" evidence="1">
    <location>
        <begin position="1"/>
        <end position="41"/>
    </location>
</feature>
<evidence type="ECO:0000313" key="3">
    <source>
        <dbReference type="Proteomes" id="UP000680865"/>
    </source>
</evidence>
<dbReference type="AlphaFoldDB" id="A0A919T569"/>
<keyword evidence="3" id="KW-1185">Reference proteome</keyword>
<proteinExistence type="predicted"/>
<reference evidence="2" key="1">
    <citation type="submission" date="2021-03" db="EMBL/GenBank/DDBJ databases">
        <title>Whole genome shotgun sequence of Actinoplanes consettensis NBRC 14913.</title>
        <authorList>
            <person name="Komaki H."/>
            <person name="Tamura T."/>
        </authorList>
    </citation>
    <scope>NUCLEOTIDE SEQUENCE</scope>
    <source>
        <strain evidence="2">NBRC 14913</strain>
    </source>
</reference>
<feature type="region of interest" description="Disordered" evidence="1">
    <location>
        <begin position="63"/>
        <end position="87"/>
    </location>
</feature>
<gene>
    <name evidence="2" type="ORF">Aco04nite_92840</name>
</gene>
<dbReference type="Proteomes" id="UP000680865">
    <property type="component" value="Unassembled WGS sequence"/>
</dbReference>